<dbReference type="InterPro" id="IPR013083">
    <property type="entry name" value="Znf_RING/FYVE/PHD"/>
</dbReference>
<dbReference type="SUPFAM" id="SSF53098">
    <property type="entry name" value="Ribonuclease H-like"/>
    <property type="match status" value="1"/>
</dbReference>
<keyword evidence="1" id="KW-0863">Zinc-finger</keyword>
<dbReference type="GO" id="GO:0003676">
    <property type="term" value="F:nucleic acid binding"/>
    <property type="evidence" value="ECO:0007669"/>
    <property type="project" value="InterPro"/>
</dbReference>
<dbReference type="PANTHER" id="PTHR47723:SF19">
    <property type="entry name" value="POLYNUCLEOTIDYL TRANSFERASE, RIBONUCLEASE H-LIKE SUPERFAMILY PROTEIN"/>
    <property type="match status" value="1"/>
</dbReference>
<dbReference type="Gene3D" id="3.30.40.10">
    <property type="entry name" value="Zinc/RING finger domain, C3HC4 (zinc finger)"/>
    <property type="match status" value="1"/>
</dbReference>
<evidence type="ECO:0000256" key="1">
    <source>
        <dbReference type="PROSITE-ProRule" id="PRU00175"/>
    </source>
</evidence>
<dbReference type="AlphaFoldDB" id="A0A8K0J2I2"/>
<reference evidence="3" key="2">
    <citation type="submission" date="2019-07" db="EMBL/GenBank/DDBJ databases">
        <authorList>
            <person name="Yang Y."/>
            <person name="Bocs S."/>
            <person name="Baudouin L."/>
        </authorList>
    </citation>
    <scope>NUCLEOTIDE SEQUENCE</scope>
    <source>
        <tissue evidence="3">Spear leaf of Hainan Tall coconut</tissue>
    </source>
</reference>
<reference evidence="3" key="1">
    <citation type="journal article" date="2017" name="Gigascience">
        <title>The genome draft of coconut (Cocos nucifera).</title>
        <authorList>
            <person name="Xiao Y."/>
            <person name="Xu P."/>
            <person name="Fan H."/>
            <person name="Baudouin L."/>
            <person name="Xia W."/>
            <person name="Bocs S."/>
            <person name="Xu J."/>
            <person name="Li Q."/>
            <person name="Guo A."/>
            <person name="Zhou L."/>
            <person name="Li J."/>
            <person name="Wu Y."/>
            <person name="Ma Z."/>
            <person name="Armero A."/>
            <person name="Issali A.E."/>
            <person name="Liu N."/>
            <person name="Peng M."/>
            <person name="Yang Y."/>
        </authorList>
    </citation>
    <scope>NUCLEOTIDE SEQUENCE</scope>
    <source>
        <tissue evidence="3">Spear leaf of Hainan Tall coconut</tissue>
    </source>
</reference>
<accession>A0A8K0J2I2</accession>
<gene>
    <name evidence="3" type="ORF">COCNU_16G006120</name>
</gene>
<dbReference type="EMBL" id="CM017887">
    <property type="protein sequence ID" value="KAG1371518.1"/>
    <property type="molecule type" value="Genomic_DNA"/>
</dbReference>
<dbReference type="Pfam" id="PF13456">
    <property type="entry name" value="RVT_3"/>
    <property type="match status" value="1"/>
</dbReference>
<evidence type="ECO:0000313" key="4">
    <source>
        <dbReference type="Proteomes" id="UP000797356"/>
    </source>
</evidence>
<dbReference type="InterPro" id="IPR002156">
    <property type="entry name" value="RNaseH_domain"/>
</dbReference>
<proteinExistence type="predicted"/>
<keyword evidence="1" id="KW-0479">Metal-binding</keyword>
<dbReference type="CDD" id="cd06222">
    <property type="entry name" value="RNase_H_like"/>
    <property type="match status" value="1"/>
</dbReference>
<name>A0A8K0J2I2_COCNU</name>
<dbReference type="GO" id="GO:0004523">
    <property type="term" value="F:RNA-DNA hybrid ribonuclease activity"/>
    <property type="evidence" value="ECO:0007669"/>
    <property type="project" value="InterPro"/>
</dbReference>
<dbReference type="Gene3D" id="3.30.420.10">
    <property type="entry name" value="Ribonuclease H-like superfamily/Ribonuclease H"/>
    <property type="match status" value="1"/>
</dbReference>
<dbReference type="PANTHER" id="PTHR47723">
    <property type="entry name" value="OS05G0353850 PROTEIN"/>
    <property type="match status" value="1"/>
</dbReference>
<dbReference type="InterPro" id="IPR012337">
    <property type="entry name" value="RNaseH-like_sf"/>
</dbReference>
<feature type="domain" description="RING-type" evidence="2">
    <location>
        <begin position="113"/>
        <end position="153"/>
    </location>
</feature>
<dbReference type="PROSITE" id="PS50089">
    <property type="entry name" value="ZF_RING_2"/>
    <property type="match status" value="1"/>
</dbReference>
<dbReference type="InterPro" id="IPR001841">
    <property type="entry name" value="Znf_RING"/>
</dbReference>
<organism evidence="3 4">
    <name type="scientific">Cocos nucifera</name>
    <name type="common">Coconut palm</name>
    <dbReference type="NCBI Taxonomy" id="13894"/>
    <lineage>
        <taxon>Eukaryota</taxon>
        <taxon>Viridiplantae</taxon>
        <taxon>Streptophyta</taxon>
        <taxon>Embryophyta</taxon>
        <taxon>Tracheophyta</taxon>
        <taxon>Spermatophyta</taxon>
        <taxon>Magnoliopsida</taxon>
        <taxon>Liliopsida</taxon>
        <taxon>Arecaceae</taxon>
        <taxon>Arecoideae</taxon>
        <taxon>Cocoseae</taxon>
        <taxon>Attaleinae</taxon>
        <taxon>Cocos</taxon>
    </lineage>
</organism>
<keyword evidence="4" id="KW-1185">Reference proteome</keyword>
<dbReference type="SUPFAM" id="SSF57850">
    <property type="entry name" value="RING/U-box"/>
    <property type="match status" value="1"/>
</dbReference>
<dbReference type="InterPro" id="IPR036397">
    <property type="entry name" value="RNaseH_sf"/>
</dbReference>
<dbReference type="OrthoDB" id="696282at2759"/>
<comment type="caution">
    <text evidence="3">The sequence shown here is derived from an EMBL/GenBank/DDBJ whole genome shotgun (WGS) entry which is preliminary data.</text>
</comment>
<evidence type="ECO:0000313" key="3">
    <source>
        <dbReference type="EMBL" id="KAG1371518.1"/>
    </source>
</evidence>
<dbReference type="InterPro" id="IPR044730">
    <property type="entry name" value="RNase_H-like_dom_plant"/>
</dbReference>
<sequence length="357" mass="40566">MALKVRFKETRRTFLCFEDGSMIPKAVTDVPTIEKLEVFSLDSFLSLDLSSKAISSVLHGSFSDDRKERYFERVISYLAHQHAKDAVASEVDTVALKAEFEVMTDIFEPGERCKVCPVEFQLMEAVERNPCGHTYHEDCTEYYIRDNINCPTCYCDERALEQVGKYINLSTARHWSSCNSRSPTSMNTLMVHWVPPPQDVLKVNFDGSFKQGAGGAGFIVRDHMGEVLYAGCRTFPAESVPEVELRAAWEALRVTVQCLHGRRVILEGDSAIIISWITPPSYSMQHSQPLVKDIKQMADSLEFFKPIHVFREGNFPADWLAGEHCDQDYWHVSSLPPPLATLVQRDAIGFPYPRRCR</sequence>
<evidence type="ECO:0000259" key="2">
    <source>
        <dbReference type="PROSITE" id="PS50089"/>
    </source>
</evidence>
<protein>
    <recommendedName>
        <fullName evidence="2">RING-type domain-containing protein</fullName>
    </recommendedName>
</protein>
<dbReference type="Proteomes" id="UP000797356">
    <property type="component" value="Chromosome 16"/>
</dbReference>
<dbReference type="InterPro" id="IPR053151">
    <property type="entry name" value="RNase_H-like"/>
</dbReference>
<dbReference type="GO" id="GO:0008270">
    <property type="term" value="F:zinc ion binding"/>
    <property type="evidence" value="ECO:0007669"/>
    <property type="project" value="UniProtKB-KW"/>
</dbReference>
<keyword evidence="1" id="KW-0862">Zinc</keyword>
<dbReference type="Pfam" id="PF13639">
    <property type="entry name" value="zf-RING_2"/>
    <property type="match status" value="1"/>
</dbReference>